<gene>
    <name evidence="3" type="ORF">VQ7734_04567</name>
</gene>
<evidence type="ECO:0000313" key="3">
    <source>
        <dbReference type="EMBL" id="SHO58795.1"/>
    </source>
</evidence>
<reference evidence="4" key="1">
    <citation type="submission" date="2016-12" db="EMBL/GenBank/DDBJ databases">
        <authorList>
            <person name="Rodrigo-Torres L."/>
            <person name="Arahal R.D."/>
            <person name="Lucena T."/>
        </authorList>
    </citation>
    <scope>NUCLEOTIDE SEQUENCE [LARGE SCALE GENOMIC DNA]</scope>
</reference>
<protein>
    <submittedName>
        <fullName evidence="3">Mu-like prophage FluMu protein gp35</fullName>
    </submittedName>
</protein>
<dbReference type="InterPro" id="IPR041227">
    <property type="entry name" value="FluMu_N"/>
</dbReference>
<name>A0A1M7Z1X1_9VIBR</name>
<dbReference type="SUPFAM" id="SSF160059">
    <property type="entry name" value="PriA/YqbF domain"/>
    <property type="match status" value="1"/>
</dbReference>
<feature type="region of interest" description="Disordered" evidence="1">
    <location>
        <begin position="58"/>
        <end position="83"/>
    </location>
</feature>
<dbReference type="Proteomes" id="UP000184600">
    <property type="component" value="Unassembled WGS sequence"/>
</dbReference>
<sequence>MAQDISEDSILIISSAHPGYRRAGLALDSGTNVIAAHHLTDAQLAMLEADPRLVVAAGETENPAAKTDPGGSAAQPLGDSPLPDPLAVLLGDAIAQLDPQNPDHFTSGGKPQVDALSDITGQPVSAAQRDAAWMAYQTQQAQE</sequence>
<dbReference type="EMBL" id="FRFG01000078">
    <property type="protein sequence ID" value="SHO58795.1"/>
    <property type="molecule type" value="Genomic_DNA"/>
</dbReference>
<feature type="domain" description="Mu-like prophage FluMu N-terminal" evidence="2">
    <location>
        <begin position="10"/>
        <end position="57"/>
    </location>
</feature>
<dbReference type="RefSeq" id="WP_083601783.1">
    <property type="nucleotide sequence ID" value="NZ_AP024897.1"/>
</dbReference>
<dbReference type="OrthoDB" id="5906592at2"/>
<organism evidence="3 4">
    <name type="scientific">Vibrio quintilis</name>
    <dbReference type="NCBI Taxonomy" id="1117707"/>
    <lineage>
        <taxon>Bacteria</taxon>
        <taxon>Pseudomonadati</taxon>
        <taxon>Pseudomonadota</taxon>
        <taxon>Gammaproteobacteria</taxon>
        <taxon>Vibrionales</taxon>
        <taxon>Vibrionaceae</taxon>
        <taxon>Vibrio</taxon>
    </lineage>
</organism>
<evidence type="ECO:0000259" key="2">
    <source>
        <dbReference type="Pfam" id="PF17891"/>
    </source>
</evidence>
<keyword evidence="4" id="KW-1185">Reference proteome</keyword>
<accession>A0A1M7Z1X1</accession>
<dbReference type="AlphaFoldDB" id="A0A1M7Z1X1"/>
<proteinExistence type="predicted"/>
<evidence type="ECO:0000313" key="4">
    <source>
        <dbReference type="Proteomes" id="UP000184600"/>
    </source>
</evidence>
<dbReference type="Pfam" id="PF17891">
    <property type="entry name" value="FluMu_N"/>
    <property type="match status" value="1"/>
</dbReference>
<dbReference type="Gene3D" id="3.40.5.80">
    <property type="match status" value="1"/>
</dbReference>
<dbReference type="STRING" id="1117707.VQ7734_04567"/>
<feature type="region of interest" description="Disordered" evidence="1">
    <location>
        <begin position="97"/>
        <end position="116"/>
    </location>
</feature>
<evidence type="ECO:0000256" key="1">
    <source>
        <dbReference type="SAM" id="MobiDB-lite"/>
    </source>
</evidence>